<dbReference type="RefSeq" id="WP_147669274.1">
    <property type="nucleotide sequence ID" value="NZ_CP120678.1"/>
</dbReference>
<feature type="domain" description="Multidrug resistance protein MdtA-like barrel-sandwich hybrid" evidence="4">
    <location>
        <begin position="75"/>
        <end position="213"/>
    </location>
</feature>
<dbReference type="Pfam" id="PF25917">
    <property type="entry name" value="BSH_RND"/>
    <property type="match status" value="1"/>
</dbReference>
<dbReference type="SUPFAM" id="SSF111369">
    <property type="entry name" value="HlyD-like secretion proteins"/>
    <property type="match status" value="1"/>
</dbReference>
<dbReference type="InterPro" id="IPR058624">
    <property type="entry name" value="MdtA-like_HH"/>
</dbReference>
<keyword evidence="2" id="KW-0472">Membrane</keyword>
<dbReference type="Pfam" id="PF25876">
    <property type="entry name" value="HH_MFP_RND"/>
    <property type="match status" value="1"/>
</dbReference>
<name>A0A9Y2AIV1_9FIRM</name>
<sequence>MNFTKVKRFMPIIIGVVLLGAFIGYRIIDNIAENKIRAKNLAESNITSVQTEPVGRRDITPQMIFSAGLEPVWSADISAKVDGRIETMYVNEGDLVKAGTVVATLDGGDLAGQVMQAEGNLLAAESNFEQAQLDYNRYSELANAGAISMQVLDNARTKRDAAYGQVQNAKGSLGLVKEKEKNLNIIVPRDGVVTKRHLQAGAFVRSGTPLITVADTETLLAKTTIGESQAAGLKVGTSVEVQIDALGGKAVNGMITMISPVAQLPARTFTADVTIDNSEGILKGGMFAKVEIPVATKGQVLAVPENSIVLREDQPSVFVIAEDGRANQRLIQVGGTGGGYAEVIEGLNEGEQVVTGGQHKLRDGMKVLVGAGGDAQ</sequence>
<dbReference type="InterPro" id="IPR058625">
    <property type="entry name" value="MdtA-like_BSH"/>
</dbReference>
<keyword evidence="2" id="KW-1133">Transmembrane helix</keyword>
<dbReference type="Gene3D" id="1.10.287.470">
    <property type="entry name" value="Helix hairpin bin"/>
    <property type="match status" value="1"/>
</dbReference>
<dbReference type="Gene3D" id="2.40.420.20">
    <property type="match status" value="1"/>
</dbReference>
<evidence type="ECO:0000259" key="3">
    <source>
        <dbReference type="Pfam" id="PF25876"/>
    </source>
</evidence>
<dbReference type="FunFam" id="2.40.30.170:FF:000010">
    <property type="entry name" value="Efflux RND transporter periplasmic adaptor subunit"/>
    <property type="match status" value="1"/>
</dbReference>
<evidence type="ECO:0000259" key="6">
    <source>
        <dbReference type="Pfam" id="PF25989"/>
    </source>
</evidence>
<dbReference type="Gene3D" id="2.40.30.170">
    <property type="match status" value="1"/>
</dbReference>
<organism evidence="7 8">
    <name type="scientific">Selenobaculum gibii</name>
    <dbReference type="NCBI Taxonomy" id="3054208"/>
    <lineage>
        <taxon>Bacteria</taxon>
        <taxon>Bacillati</taxon>
        <taxon>Bacillota</taxon>
        <taxon>Negativicutes</taxon>
        <taxon>Selenomonadales</taxon>
        <taxon>Selenomonadaceae</taxon>
        <taxon>Selenobaculum</taxon>
    </lineage>
</organism>
<feature type="domain" description="Multidrug resistance protein MdtA-like alpha-helical hairpin" evidence="3">
    <location>
        <begin position="114"/>
        <end position="173"/>
    </location>
</feature>
<feature type="transmembrane region" description="Helical" evidence="2">
    <location>
        <begin position="9"/>
        <end position="28"/>
    </location>
</feature>
<keyword evidence="2" id="KW-0812">Transmembrane</keyword>
<evidence type="ECO:0000256" key="2">
    <source>
        <dbReference type="SAM" id="Phobius"/>
    </source>
</evidence>
<accession>A0A9Y2AIV1</accession>
<feature type="domain" description="YknX-like C-terminal permuted SH3-like" evidence="6">
    <location>
        <begin position="300"/>
        <end position="367"/>
    </location>
</feature>
<evidence type="ECO:0000259" key="5">
    <source>
        <dbReference type="Pfam" id="PF25954"/>
    </source>
</evidence>
<dbReference type="InterPro" id="IPR058792">
    <property type="entry name" value="Beta-barrel_RND_2"/>
</dbReference>
<dbReference type="Gene3D" id="2.40.50.100">
    <property type="match status" value="1"/>
</dbReference>
<evidence type="ECO:0000313" key="8">
    <source>
        <dbReference type="Proteomes" id="UP001243623"/>
    </source>
</evidence>
<dbReference type="InterPro" id="IPR006143">
    <property type="entry name" value="RND_pump_MFP"/>
</dbReference>
<evidence type="ECO:0000313" key="7">
    <source>
        <dbReference type="EMBL" id="WIW70808.1"/>
    </source>
</evidence>
<gene>
    <name evidence="7" type="ORF">P3F81_00295</name>
</gene>
<dbReference type="PANTHER" id="PTHR30469:SF15">
    <property type="entry name" value="HLYD FAMILY OF SECRETION PROTEINS"/>
    <property type="match status" value="1"/>
</dbReference>
<dbReference type="AlphaFoldDB" id="A0A9Y2AIV1"/>
<dbReference type="InterPro" id="IPR058637">
    <property type="entry name" value="YknX-like_C"/>
</dbReference>
<evidence type="ECO:0000256" key="1">
    <source>
        <dbReference type="ARBA" id="ARBA00009477"/>
    </source>
</evidence>
<dbReference type="Proteomes" id="UP001243623">
    <property type="component" value="Chromosome"/>
</dbReference>
<dbReference type="PANTHER" id="PTHR30469">
    <property type="entry name" value="MULTIDRUG RESISTANCE PROTEIN MDTA"/>
    <property type="match status" value="1"/>
</dbReference>
<protein>
    <submittedName>
        <fullName evidence="7">Efflux RND transporter periplasmic adaptor subunit</fullName>
    </submittedName>
</protein>
<reference evidence="7" key="1">
    <citation type="submission" date="2023-03" db="EMBL/GenBank/DDBJ databases">
        <title>Selenobaculum gbiensis gen. nov. sp. nov., a new bacterium isolated from the gut microbiota of IBD patient.</title>
        <authorList>
            <person name="Yeo S."/>
            <person name="Park H."/>
            <person name="Huh C.S."/>
        </authorList>
    </citation>
    <scope>NUCLEOTIDE SEQUENCE</scope>
    <source>
        <strain evidence="7">ICN-92133</strain>
    </source>
</reference>
<comment type="similarity">
    <text evidence="1">Belongs to the membrane fusion protein (MFP) (TC 8.A.1) family.</text>
</comment>
<dbReference type="KEGG" id="sgbi:P3F81_00295"/>
<dbReference type="Pfam" id="PF25954">
    <property type="entry name" value="Beta-barrel_RND_2"/>
    <property type="match status" value="1"/>
</dbReference>
<dbReference type="Pfam" id="PF25989">
    <property type="entry name" value="YknX_C"/>
    <property type="match status" value="1"/>
</dbReference>
<dbReference type="GO" id="GO:0015562">
    <property type="term" value="F:efflux transmembrane transporter activity"/>
    <property type="evidence" value="ECO:0007669"/>
    <property type="project" value="TreeGrafter"/>
</dbReference>
<proteinExistence type="inferred from homology"/>
<dbReference type="EMBL" id="CP120678">
    <property type="protein sequence ID" value="WIW70808.1"/>
    <property type="molecule type" value="Genomic_DNA"/>
</dbReference>
<evidence type="ECO:0000259" key="4">
    <source>
        <dbReference type="Pfam" id="PF25917"/>
    </source>
</evidence>
<feature type="domain" description="CusB-like beta-barrel" evidence="5">
    <location>
        <begin position="225"/>
        <end position="292"/>
    </location>
</feature>
<dbReference type="GO" id="GO:1990281">
    <property type="term" value="C:efflux pump complex"/>
    <property type="evidence" value="ECO:0007669"/>
    <property type="project" value="TreeGrafter"/>
</dbReference>
<keyword evidence="8" id="KW-1185">Reference proteome</keyword>
<dbReference type="NCBIfam" id="TIGR01730">
    <property type="entry name" value="RND_mfp"/>
    <property type="match status" value="1"/>
</dbReference>